<dbReference type="EMBL" id="UINC01099010">
    <property type="protein sequence ID" value="SVC57964.1"/>
    <property type="molecule type" value="Genomic_DNA"/>
</dbReference>
<gene>
    <name evidence="1" type="ORF">METZ01_LOCUS310818</name>
</gene>
<accession>A0A382N9U0</accession>
<reference evidence="1" key="1">
    <citation type="submission" date="2018-05" db="EMBL/GenBank/DDBJ databases">
        <authorList>
            <person name="Lanie J.A."/>
            <person name="Ng W.-L."/>
            <person name="Kazmierczak K.M."/>
            <person name="Andrzejewski T.M."/>
            <person name="Davidsen T.M."/>
            <person name="Wayne K.J."/>
            <person name="Tettelin H."/>
            <person name="Glass J.I."/>
            <person name="Rusch D."/>
            <person name="Podicherti R."/>
            <person name="Tsui H.-C.T."/>
            <person name="Winkler M.E."/>
        </authorList>
    </citation>
    <scope>NUCLEOTIDE SEQUENCE</scope>
</reference>
<organism evidence="1">
    <name type="scientific">marine metagenome</name>
    <dbReference type="NCBI Taxonomy" id="408172"/>
    <lineage>
        <taxon>unclassified sequences</taxon>
        <taxon>metagenomes</taxon>
        <taxon>ecological metagenomes</taxon>
    </lineage>
</organism>
<sequence length="173" mass="18463">MGAILLPAGSINAQEKAKPITFKVSAQTFTKPAKWVEQKTASRMRAAQFGVPGKDGKPAGECVFFYFGPGQGGGVQANVQRWLGQFSEKPKPKQKIEEAKIGDIPIAYVFCEGTFMSGPPFGGAKVAKPNYAMTAAVLGTKPGYIFVKMTGPKEAVDGARVAFKKMIESGLKK</sequence>
<dbReference type="AlphaFoldDB" id="A0A382N9U0"/>
<proteinExistence type="predicted"/>
<evidence type="ECO:0000313" key="1">
    <source>
        <dbReference type="EMBL" id="SVC57964.1"/>
    </source>
</evidence>
<name>A0A382N9U0_9ZZZZ</name>
<protein>
    <submittedName>
        <fullName evidence="1">Uncharacterized protein</fullName>
    </submittedName>
</protein>